<comment type="caution">
    <text evidence="12">The sequence shown here is derived from an EMBL/GenBank/DDBJ whole genome shotgun (WGS) entry which is preliminary data.</text>
</comment>
<comment type="subcellular location">
    <subcellularLocation>
        <location evidence="1">Cell inner membrane</location>
        <topology evidence="1">Multi-pass membrane protein</topology>
    </subcellularLocation>
    <subcellularLocation>
        <location evidence="11">Cell membrane</location>
        <topology evidence="11">Multi-pass membrane protein</topology>
    </subcellularLocation>
</comment>
<evidence type="ECO:0000256" key="1">
    <source>
        <dbReference type="ARBA" id="ARBA00004429"/>
    </source>
</evidence>
<dbReference type="RefSeq" id="WP_345559422.1">
    <property type="nucleotide sequence ID" value="NZ_BAABIK010000053.1"/>
</dbReference>
<gene>
    <name evidence="12" type="primary">nhaA_2</name>
    <name evidence="11" type="synonym">nhaA</name>
    <name evidence="12" type="ORF">GCM10023224_50370</name>
</gene>
<evidence type="ECO:0000256" key="8">
    <source>
        <dbReference type="ARBA" id="ARBA00023065"/>
    </source>
</evidence>
<evidence type="ECO:0000256" key="4">
    <source>
        <dbReference type="ARBA" id="ARBA00022475"/>
    </source>
</evidence>
<feature type="transmembrane region" description="Helical" evidence="11">
    <location>
        <begin position="377"/>
        <end position="396"/>
    </location>
</feature>
<evidence type="ECO:0000256" key="9">
    <source>
        <dbReference type="ARBA" id="ARBA00023136"/>
    </source>
</evidence>
<evidence type="ECO:0000313" key="12">
    <source>
        <dbReference type="EMBL" id="GAA4958333.1"/>
    </source>
</evidence>
<comment type="function">
    <text evidence="11">Na(+)/H(+) antiporter that extrudes sodium in exchange for external protons.</text>
</comment>
<dbReference type="NCBIfam" id="TIGR00773">
    <property type="entry name" value="NhaA"/>
    <property type="match status" value="1"/>
</dbReference>
<comment type="similarity">
    <text evidence="11">Belongs to the NhaA Na(+)/H(+) (TC 2.A.33) antiporter family.</text>
</comment>
<feature type="transmembrane region" description="Helical" evidence="11">
    <location>
        <begin position="304"/>
        <end position="325"/>
    </location>
</feature>
<keyword evidence="9 11" id="KW-0472">Membrane</keyword>
<feature type="transmembrane region" description="Helical" evidence="11">
    <location>
        <begin position="63"/>
        <end position="81"/>
    </location>
</feature>
<keyword evidence="10 11" id="KW-0739">Sodium transport</keyword>
<dbReference type="Pfam" id="PF06965">
    <property type="entry name" value="Na_H_antiport_1"/>
    <property type="match status" value="1"/>
</dbReference>
<sequence>MVTKTGANALADALRKDSVGGFLLIGAALVALVWANSPWAELYETIRGYTVGPSAPLHLDLTIEHWAADGILALFFFIIGAELKQEFVHGELRNPRRAMLPIVAAAGGMAVPALIFVGVNAAEPAGLSGWGIPMATDIAFALAVLAIIGRHLPPALRTFLLTLAIVDDLGAIMVIAVFYTDELHFPALLGSLGLLGVFGYLQRGRGPAGALDRSPVPNWVVYVPLALAIWALMHESGVHATIAGVAMGMLMRSSTAAGERESPLHRAEHMLRPWSTALALPIFALMSAGVALGEFGKMITDTVALGVFFGLVVGKLVGILGGAWLTTKLTRAELNPTLSWWDIAGMSVLAGIGFTVSLLITELAYPGAEAMLDNAKGGVLFASLAATLLSAGMLGWRSAHYQRNGVPDSAEAHSG</sequence>
<feature type="transmembrane region" description="Helical" evidence="11">
    <location>
        <begin position="185"/>
        <end position="201"/>
    </location>
</feature>
<keyword evidence="5 11" id="KW-0812">Transmembrane</keyword>
<evidence type="ECO:0000256" key="10">
    <source>
        <dbReference type="ARBA" id="ARBA00023201"/>
    </source>
</evidence>
<protein>
    <recommendedName>
        <fullName evidence="11">Na(+)/H(+) antiporter NhaA</fullName>
    </recommendedName>
    <alternativeName>
        <fullName evidence="11">Sodium/proton antiporter NhaA</fullName>
    </alternativeName>
</protein>
<keyword evidence="2 11" id="KW-0813">Transport</keyword>
<evidence type="ECO:0000256" key="3">
    <source>
        <dbReference type="ARBA" id="ARBA00022449"/>
    </source>
</evidence>
<organism evidence="12 13">
    <name type="scientific">Streptomonospora halophila</name>
    <dbReference type="NCBI Taxonomy" id="427369"/>
    <lineage>
        <taxon>Bacteria</taxon>
        <taxon>Bacillati</taxon>
        <taxon>Actinomycetota</taxon>
        <taxon>Actinomycetes</taxon>
        <taxon>Streptosporangiales</taxon>
        <taxon>Nocardiopsidaceae</taxon>
        <taxon>Streptomonospora</taxon>
    </lineage>
</organism>
<evidence type="ECO:0000313" key="13">
    <source>
        <dbReference type="Proteomes" id="UP001499993"/>
    </source>
</evidence>
<feature type="transmembrane region" description="Helical" evidence="11">
    <location>
        <begin position="21"/>
        <end position="40"/>
    </location>
</feature>
<dbReference type="PANTHER" id="PTHR30341">
    <property type="entry name" value="SODIUM ION/PROTON ANTIPORTER NHAA-RELATED"/>
    <property type="match status" value="1"/>
</dbReference>
<proteinExistence type="inferred from homology"/>
<feature type="transmembrane region" description="Helical" evidence="11">
    <location>
        <begin position="160"/>
        <end position="179"/>
    </location>
</feature>
<feature type="transmembrane region" description="Helical" evidence="11">
    <location>
        <begin position="345"/>
        <end position="365"/>
    </location>
</feature>
<dbReference type="InterPro" id="IPR004670">
    <property type="entry name" value="NhaA"/>
</dbReference>
<keyword evidence="7 11" id="KW-0915">Sodium</keyword>
<dbReference type="HAMAP" id="MF_01844">
    <property type="entry name" value="NhaA"/>
    <property type="match status" value="1"/>
</dbReference>
<feature type="transmembrane region" description="Helical" evidence="11">
    <location>
        <begin position="127"/>
        <end position="148"/>
    </location>
</feature>
<feature type="transmembrane region" description="Helical" evidence="11">
    <location>
        <begin position="271"/>
        <end position="292"/>
    </location>
</feature>
<keyword evidence="13" id="KW-1185">Reference proteome</keyword>
<dbReference type="Gene3D" id="1.20.1530.10">
    <property type="entry name" value="Na+/H+ antiporter like domain"/>
    <property type="match status" value="1"/>
</dbReference>
<comment type="catalytic activity">
    <reaction evidence="11">
        <text>Na(+)(in) + 2 H(+)(out) = Na(+)(out) + 2 H(+)(in)</text>
        <dbReference type="Rhea" id="RHEA:29251"/>
        <dbReference type="ChEBI" id="CHEBI:15378"/>
        <dbReference type="ChEBI" id="CHEBI:29101"/>
    </reaction>
</comment>
<reference evidence="13" key="1">
    <citation type="journal article" date="2019" name="Int. J. Syst. Evol. Microbiol.">
        <title>The Global Catalogue of Microorganisms (GCM) 10K type strain sequencing project: providing services to taxonomists for standard genome sequencing and annotation.</title>
        <authorList>
            <consortium name="The Broad Institute Genomics Platform"/>
            <consortium name="The Broad Institute Genome Sequencing Center for Infectious Disease"/>
            <person name="Wu L."/>
            <person name="Ma J."/>
        </authorList>
    </citation>
    <scope>NUCLEOTIDE SEQUENCE [LARGE SCALE GENOMIC DNA]</scope>
    <source>
        <strain evidence="13">JCM 18123</strain>
    </source>
</reference>
<dbReference type="InterPro" id="IPR023171">
    <property type="entry name" value="Na/H_antiporter_dom_sf"/>
</dbReference>
<dbReference type="Proteomes" id="UP001499993">
    <property type="component" value="Unassembled WGS sequence"/>
</dbReference>
<evidence type="ECO:0000256" key="2">
    <source>
        <dbReference type="ARBA" id="ARBA00022448"/>
    </source>
</evidence>
<feature type="transmembrane region" description="Helical" evidence="11">
    <location>
        <begin position="102"/>
        <end position="121"/>
    </location>
</feature>
<accession>A0ABP9H0J2</accession>
<evidence type="ECO:0000256" key="6">
    <source>
        <dbReference type="ARBA" id="ARBA00022989"/>
    </source>
</evidence>
<keyword evidence="6 11" id="KW-1133">Transmembrane helix</keyword>
<keyword evidence="3 11" id="KW-0050">Antiport</keyword>
<dbReference type="EMBL" id="BAABIK010000053">
    <property type="protein sequence ID" value="GAA4958333.1"/>
    <property type="molecule type" value="Genomic_DNA"/>
</dbReference>
<evidence type="ECO:0000256" key="11">
    <source>
        <dbReference type="HAMAP-Rule" id="MF_01844"/>
    </source>
</evidence>
<dbReference type="PANTHER" id="PTHR30341:SF0">
    <property type="entry name" value="NA(+)_H(+) ANTIPORTER NHAA"/>
    <property type="match status" value="1"/>
</dbReference>
<keyword evidence="4 11" id="KW-1003">Cell membrane</keyword>
<feature type="transmembrane region" description="Helical" evidence="11">
    <location>
        <begin position="222"/>
        <end position="251"/>
    </location>
</feature>
<keyword evidence="8 11" id="KW-0406">Ion transport</keyword>
<evidence type="ECO:0000256" key="5">
    <source>
        <dbReference type="ARBA" id="ARBA00022692"/>
    </source>
</evidence>
<name>A0ABP9H0J2_9ACTN</name>
<evidence type="ECO:0000256" key="7">
    <source>
        <dbReference type="ARBA" id="ARBA00023053"/>
    </source>
</evidence>